<feature type="transmembrane region" description="Helical" evidence="5">
    <location>
        <begin position="126"/>
        <end position="151"/>
    </location>
</feature>
<feature type="transmembrane region" description="Helical" evidence="5">
    <location>
        <begin position="195"/>
        <end position="214"/>
    </location>
</feature>
<dbReference type="InterPro" id="IPR011990">
    <property type="entry name" value="TPR-like_helical_dom_sf"/>
</dbReference>
<dbReference type="InterPro" id="IPR013105">
    <property type="entry name" value="TPR_2"/>
</dbReference>
<keyword evidence="7" id="KW-1185">Reference proteome</keyword>
<dbReference type="KEGG" id="aagg:ETAA8_55490"/>
<sequence>MPSPDPLIGLQKAAEEASSEQTSLRSRSAKGQANRGWAAIERGDPEAAIPCFREALRLQPDLPVARAGIVEALKARHPLYRWLLQGCSWLASLPASTQVAVMLAVYCGSRLISSLAEQTNDGTSLLWPLLMLVFGLSALVGIASPLFNLLLRWDPLGRQLLDEDQQRGTSLLLVNLLLPLPLLVWAVYSQDGMSLVVWLLLSLISLPSSAIFRCAPGWTRWVMATLTIALAAIALPLLAGIFVELPAWLAQERLGLIALFVYALIGSQVAATVLMAFSVRR</sequence>
<keyword evidence="1" id="KW-0677">Repeat</keyword>
<dbReference type="SMART" id="SM00028">
    <property type="entry name" value="TPR"/>
    <property type="match status" value="1"/>
</dbReference>
<keyword evidence="5" id="KW-0812">Transmembrane</keyword>
<gene>
    <name evidence="6" type="ORF">ETAA8_55490</name>
</gene>
<dbReference type="OrthoDB" id="267088at2"/>
<reference evidence="6 7" key="1">
    <citation type="submission" date="2019-02" db="EMBL/GenBank/DDBJ databases">
        <title>Deep-cultivation of Planctomycetes and their phenomic and genomic characterization uncovers novel biology.</title>
        <authorList>
            <person name="Wiegand S."/>
            <person name="Jogler M."/>
            <person name="Boedeker C."/>
            <person name="Pinto D."/>
            <person name="Vollmers J."/>
            <person name="Rivas-Marin E."/>
            <person name="Kohn T."/>
            <person name="Peeters S.H."/>
            <person name="Heuer A."/>
            <person name="Rast P."/>
            <person name="Oberbeckmann S."/>
            <person name="Bunk B."/>
            <person name="Jeske O."/>
            <person name="Meyerdierks A."/>
            <person name="Storesund J.E."/>
            <person name="Kallscheuer N."/>
            <person name="Luecker S."/>
            <person name="Lage O.M."/>
            <person name="Pohl T."/>
            <person name="Merkel B.J."/>
            <person name="Hornburger P."/>
            <person name="Mueller R.-W."/>
            <person name="Bruemmer F."/>
            <person name="Labrenz M."/>
            <person name="Spormann A.M."/>
            <person name="Op den Camp H."/>
            <person name="Overmann J."/>
            <person name="Amann R."/>
            <person name="Jetten M.S.M."/>
            <person name="Mascher T."/>
            <person name="Medema M.H."/>
            <person name="Devos D.P."/>
            <person name="Kaster A.-K."/>
            <person name="Ovreas L."/>
            <person name="Rohde M."/>
            <person name="Galperin M.Y."/>
            <person name="Jogler C."/>
        </authorList>
    </citation>
    <scope>NUCLEOTIDE SEQUENCE [LARGE SCALE GENOMIC DNA]</scope>
    <source>
        <strain evidence="6 7">ETA_A8</strain>
    </source>
</reference>
<feature type="transmembrane region" description="Helical" evidence="5">
    <location>
        <begin position="171"/>
        <end position="189"/>
    </location>
</feature>
<evidence type="ECO:0000313" key="7">
    <source>
        <dbReference type="Proteomes" id="UP000315017"/>
    </source>
</evidence>
<dbReference type="AlphaFoldDB" id="A0A517YJK9"/>
<name>A0A517YJK9_9BACT</name>
<evidence type="ECO:0000256" key="2">
    <source>
        <dbReference type="ARBA" id="ARBA00022803"/>
    </source>
</evidence>
<feature type="transmembrane region" description="Helical" evidence="5">
    <location>
        <begin position="221"/>
        <end position="242"/>
    </location>
</feature>
<evidence type="ECO:0000256" key="1">
    <source>
        <dbReference type="ARBA" id="ARBA00022737"/>
    </source>
</evidence>
<keyword evidence="5" id="KW-0472">Membrane</keyword>
<proteinExistence type="predicted"/>
<evidence type="ECO:0000256" key="3">
    <source>
        <dbReference type="PROSITE-ProRule" id="PRU00339"/>
    </source>
</evidence>
<feature type="transmembrane region" description="Helical" evidence="5">
    <location>
        <begin position="254"/>
        <end position="277"/>
    </location>
</feature>
<organism evidence="6 7">
    <name type="scientific">Anatilimnocola aggregata</name>
    <dbReference type="NCBI Taxonomy" id="2528021"/>
    <lineage>
        <taxon>Bacteria</taxon>
        <taxon>Pseudomonadati</taxon>
        <taxon>Planctomycetota</taxon>
        <taxon>Planctomycetia</taxon>
        <taxon>Pirellulales</taxon>
        <taxon>Pirellulaceae</taxon>
        <taxon>Anatilimnocola</taxon>
    </lineage>
</organism>
<dbReference type="Proteomes" id="UP000315017">
    <property type="component" value="Chromosome"/>
</dbReference>
<accession>A0A517YJK9</accession>
<evidence type="ECO:0000256" key="5">
    <source>
        <dbReference type="SAM" id="Phobius"/>
    </source>
</evidence>
<keyword evidence="2 3" id="KW-0802">TPR repeat</keyword>
<dbReference type="RefSeq" id="WP_145095816.1">
    <property type="nucleotide sequence ID" value="NZ_CP036274.1"/>
</dbReference>
<feature type="repeat" description="TPR" evidence="3">
    <location>
        <begin position="29"/>
        <end position="62"/>
    </location>
</feature>
<dbReference type="EMBL" id="CP036274">
    <property type="protein sequence ID" value="QDU30409.1"/>
    <property type="molecule type" value="Genomic_DNA"/>
</dbReference>
<dbReference type="PROSITE" id="PS50005">
    <property type="entry name" value="TPR"/>
    <property type="match status" value="1"/>
</dbReference>
<protein>
    <submittedName>
        <fullName evidence="6">Tetratricopeptide repeat protein</fullName>
    </submittedName>
</protein>
<dbReference type="SUPFAM" id="SSF48452">
    <property type="entry name" value="TPR-like"/>
    <property type="match status" value="1"/>
</dbReference>
<evidence type="ECO:0000256" key="4">
    <source>
        <dbReference type="SAM" id="MobiDB-lite"/>
    </source>
</evidence>
<dbReference type="InterPro" id="IPR019734">
    <property type="entry name" value="TPR_rpt"/>
</dbReference>
<feature type="region of interest" description="Disordered" evidence="4">
    <location>
        <begin position="1"/>
        <end position="30"/>
    </location>
</feature>
<feature type="compositionally biased region" description="Polar residues" evidence="4">
    <location>
        <begin position="19"/>
        <end position="30"/>
    </location>
</feature>
<dbReference type="Pfam" id="PF07719">
    <property type="entry name" value="TPR_2"/>
    <property type="match status" value="1"/>
</dbReference>
<evidence type="ECO:0000313" key="6">
    <source>
        <dbReference type="EMBL" id="QDU30409.1"/>
    </source>
</evidence>
<keyword evidence="5" id="KW-1133">Transmembrane helix</keyword>
<dbReference type="Gene3D" id="1.25.40.10">
    <property type="entry name" value="Tetratricopeptide repeat domain"/>
    <property type="match status" value="1"/>
</dbReference>